<gene>
    <name evidence="2" type="ORF">Micbo1qcDRAFT_194177</name>
</gene>
<organism evidence="2 3">
    <name type="scientific">Microdochium bolleyi</name>
    <dbReference type="NCBI Taxonomy" id="196109"/>
    <lineage>
        <taxon>Eukaryota</taxon>
        <taxon>Fungi</taxon>
        <taxon>Dikarya</taxon>
        <taxon>Ascomycota</taxon>
        <taxon>Pezizomycotina</taxon>
        <taxon>Sordariomycetes</taxon>
        <taxon>Xylariomycetidae</taxon>
        <taxon>Xylariales</taxon>
        <taxon>Microdochiaceae</taxon>
        <taxon>Microdochium</taxon>
    </lineage>
</organism>
<dbReference type="EMBL" id="KQ964248">
    <property type="protein sequence ID" value="KXJ92821.1"/>
    <property type="molecule type" value="Genomic_DNA"/>
</dbReference>
<reference evidence="3" key="1">
    <citation type="submission" date="2016-02" db="EMBL/GenBank/DDBJ databases">
        <title>Draft genome sequence of Microdochium bolleyi, a fungal endophyte of beachgrass.</title>
        <authorList>
            <consortium name="DOE Joint Genome Institute"/>
            <person name="David A.S."/>
            <person name="May G."/>
            <person name="Haridas S."/>
            <person name="Lim J."/>
            <person name="Wang M."/>
            <person name="Labutti K."/>
            <person name="Lipzen A."/>
            <person name="Barry K."/>
            <person name="Grigoriev I.V."/>
        </authorList>
    </citation>
    <scope>NUCLEOTIDE SEQUENCE [LARGE SCALE GENOMIC DNA]</scope>
    <source>
        <strain evidence="3">J235TASD1</strain>
    </source>
</reference>
<dbReference type="PANTHER" id="PTHR35391">
    <property type="entry name" value="C2H2-TYPE DOMAIN-CONTAINING PROTEIN-RELATED"/>
    <property type="match status" value="1"/>
</dbReference>
<dbReference type="Proteomes" id="UP000070501">
    <property type="component" value="Unassembled WGS sequence"/>
</dbReference>
<dbReference type="AlphaFoldDB" id="A0A136J6L5"/>
<sequence length="181" mass="20004">MPGPGHNFAVQRSKRFHEGAVFKAMWIQPKGSHSIVTEPSADPHYEGIRRFIVVTTQSGHSNCVAIFTYQGYGCLKGGSHPEFHGQAYDDRYGVPALLEGEPHVGFAAIPVTILPDKARTERIDDVSRINFSKLYTVEHNIPVQFIGYLGPDSLEYLISAVQSFFVSRRQGSGKGKGKGRK</sequence>
<evidence type="ECO:0000313" key="2">
    <source>
        <dbReference type="EMBL" id="KXJ92821.1"/>
    </source>
</evidence>
<keyword evidence="3" id="KW-1185">Reference proteome</keyword>
<evidence type="ECO:0000313" key="3">
    <source>
        <dbReference type="Proteomes" id="UP000070501"/>
    </source>
</evidence>
<feature type="domain" description="DUF6590" evidence="1">
    <location>
        <begin position="14"/>
        <end position="158"/>
    </location>
</feature>
<name>A0A136J6L5_9PEZI</name>
<dbReference type="InterPro" id="IPR046497">
    <property type="entry name" value="DUF6590"/>
</dbReference>
<evidence type="ECO:0000259" key="1">
    <source>
        <dbReference type="Pfam" id="PF20233"/>
    </source>
</evidence>
<dbReference type="PANTHER" id="PTHR35391:SF5">
    <property type="entry name" value="DUF6590 DOMAIN-CONTAINING PROTEIN"/>
    <property type="match status" value="1"/>
</dbReference>
<proteinExistence type="predicted"/>
<dbReference type="InParanoid" id="A0A136J6L5"/>
<dbReference type="OrthoDB" id="3559580at2759"/>
<dbReference type="Pfam" id="PF20233">
    <property type="entry name" value="DUF6590"/>
    <property type="match status" value="1"/>
</dbReference>
<accession>A0A136J6L5</accession>
<protein>
    <recommendedName>
        <fullName evidence="1">DUF6590 domain-containing protein</fullName>
    </recommendedName>
</protein>